<protein>
    <submittedName>
        <fullName evidence="2">Uncharacterized protein</fullName>
    </submittedName>
</protein>
<reference evidence="2" key="1">
    <citation type="journal article" date="2017" name="Nature">
        <title>The sunflower genome provides insights into oil metabolism, flowering and Asterid evolution.</title>
        <authorList>
            <person name="Badouin H."/>
            <person name="Gouzy J."/>
            <person name="Grassa C.J."/>
            <person name="Murat F."/>
            <person name="Staton S.E."/>
            <person name="Cottret L."/>
            <person name="Lelandais-Briere C."/>
            <person name="Owens G.L."/>
            <person name="Carrere S."/>
            <person name="Mayjonade B."/>
            <person name="Legrand L."/>
            <person name="Gill N."/>
            <person name="Kane N.C."/>
            <person name="Bowers J.E."/>
            <person name="Hubner S."/>
            <person name="Bellec A."/>
            <person name="Berard A."/>
            <person name="Berges H."/>
            <person name="Blanchet N."/>
            <person name="Boniface M.C."/>
            <person name="Brunel D."/>
            <person name="Catrice O."/>
            <person name="Chaidir N."/>
            <person name="Claudel C."/>
            <person name="Donnadieu C."/>
            <person name="Faraut T."/>
            <person name="Fievet G."/>
            <person name="Helmstetter N."/>
            <person name="King M."/>
            <person name="Knapp S.J."/>
            <person name="Lai Z."/>
            <person name="Le Paslier M.C."/>
            <person name="Lippi Y."/>
            <person name="Lorenzon L."/>
            <person name="Mandel J.R."/>
            <person name="Marage G."/>
            <person name="Marchand G."/>
            <person name="Marquand E."/>
            <person name="Bret-Mestries E."/>
            <person name="Morien E."/>
            <person name="Nambeesan S."/>
            <person name="Nguyen T."/>
            <person name="Pegot-Espagnet P."/>
            <person name="Pouilly N."/>
            <person name="Raftis F."/>
            <person name="Sallet E."/>
            <person name="Schiex T."/>
            <person name="Thomas J."/>
            <person name="Vandecasteele C."/>
            <person name="Vares D."/>
            <person name="Vear F."/>
            <person name="Vautrin S."/>
            <person name="Crespi M."/>
            <person name="Mangin B."/>
            <person name="Burke J.M."/>
            <person name="Salse J."/>
            <person name="Munos S."/>
            <person name="Vincourt P."/>
            <person name="Rieseberg L.H."/>
            <person name="Langlade N.B."/>
        </authorList>
    </citation>
    <scope>NUCLEOTIDE SEQUENCE</scope>
    <source>
        <tissue evidence="2">Leaves</tissue>
    </source>
</reference>
<dbReference type="Gramene" id="mRNA:HanXRQr2_Chr16g0743521">
    <property type="protein sequence ID" value="mRNA:HanXRQr2_Chr16g0743521"/>
    <property type="gene ID" value="HanXRQr2_Chr16g0743521"/>
</dbReference>
<proteinExistence type="predicted"/>
<gene>
    <name evidence="2" type="ORF">HanXRQr2_Chr16g0743521</name>
</gene>
<evidence type="ECO:0000313" key="3">
    <source>
        <dbReference type="Proteomes" id="UP000215914"/>
    </source>
</evidence>
<dbReference type="Proteomes" id="UP000215914">
    <property type="component" value="Unassembled WGS sequence"/>
</dbReference>
<organism evidence="2 3">
    <name type="scientific">Helianthus annuus</name>
    <name type="common">Common sunflower</name>
    <dbReference type="NCBI Taxonomy" id="4232"/>
    <lineage>
        <taxon>Eukaryota</taxon>
        <taxon>Viridiplantae</taxon>
        <taxon>Streptophyta</taxon>
        <taxon>Embryophyta</taxon>
        <taxon>Tracheophyta</taxon>
        <taxon>Spermatophyta</taxon>
        <taxon>Magnoliopsida</taxon>
        <taxon>eudicotyledons</taxon>
        <taxon>Gunneridae</taxon>
        <taxon>Pentapetalae</taxon>
        <taxon>asterids</taxon>
        <taxon>campanulids</taxon>
        <taxon>Asterales</taxon>
        <taxon>Asteraceae</taxon>
        <taxon>Asteroideae</taxon>
        <taxon>Heliantheae alliance</taxon>
        <taxon>Heliantheae</taxon>
        <taxon>Helianthus</taxon>
    </lineage>
</organism>
<evidence type="ECO:0000313" key="2">
    <source>
        <dbReference type="EMBL" id="KAF5759628.1"/>
    </source>
</evidence>
<dbReference type="EMBL" id="MNCJ02000331">
    <property type="protein sequence ID" value="KAF5759628.1"/>
    <property type="molecule type" value="Genomic_DNA"/>
</dbReference>
<dbReference type="AlphaFoldDB" id="A0A9K3GY94"/>
<evidence type="ECO:0000256" key="1">
    <source>
        <dbReference type="SAM" id="Coils"/>
    </source>
</evidence>
<keyword evidence="1" id="KW-0175">Coiled coil</keyword>
<accession>A0A9K3GY94</accession>
<feature type="coiled-coil region" evidence="1">
    <location>
        <begin position="33"/>
        <end position="134"/>
    </location>
</feature>
<comment type="caution">
    <text evidence="2">The sequence shown here is derived from an EMBL/GenBank/DDBJ whole genome shotgun (WGS) entry which is preliminary data.</text>
</comment>
<sequence length="216" mass="24237">MGEGIMGSENAKRDLATEQEAFNAEKKGLNWRMLDAEDKLIKEQKLHAELQKEWTSACERSNWDLKAARDEVIRVKGEKDAESREVQHLSSIAKEKEAQAVEAQKSHAEALARVAELQRIVDGQQNQNKALELLSQELGGDCKWLLTRGMPLLADRLVASEEWAKYMFELGGAAYNNGRKNGYAEGKTFVKEDCAANYAAKCHEFGFLEFGMVKAI</sequence>
<reference evidence="2" key="2">
    <citation type="submission" date="2020-06" db="EMBL/GenBank/DDBJ databases">
        <title>Helianthus annuus Genome sequencing and assembly Release 2.</title>
        <authorList>
            <person name="Gouzy J."/>
            <person name="Langlade N."/>
            <person name="Munos S."/>
        </authorList>
    </citation>
    <scope>NUCLEOTIDE SEQUENCE</scope>
    <source>
        <tissue evidence="2">Leaves</tissue>
    </source>
</reference>
<name>A0A9K3GY94_HELAN</name>
<keyword evidence="3" id="KW-1185">Reference proteome</keyword>